<keyword evidence="6 11" id="KW-0812">Transmembrane</keyword>
<dbReference type="GO" id="GO:0042121">
    <property type="term" value="P:alginic acid biosynthetic process"/>
    <property type="evidence" value="ECO:0007669"/>
    <property type="project" value="UniProtKB-UniRule"/>
</dbReference>
<evidence type="ECO:0000256" key="9">
    <source>
        <dbReference type="ARBA" id="ARBA00023136"/>
    </source>
</evidence>
<keyword evidence="5 11" id="KW-0808">Transferase</keyword>
<evidence type="ECO:0000256" key="8">
    <source>
        <dbReference type="ARBA" id="ARBA00022989"/>
    </source>
</evidence>
<keyword evidence="14" id="KW-1185">Reference proteome</keyword>
<proteinExistence type="inferred from homology"/>
<dbReference type="Pfam" id="PF03062">
    <property type="entry name" value="MBOAT"/>
    <property type="match status" value="1"/>
</dbReference>
<evidence type="ECO:0000256" key="4">
    <source>
        <dbReference type="ARBA" id="ARBA00022475"/>
    </source>
</evidence>
<dbReference type="PIRSF" id="PIRSF016636">
    <property type="entry name" value="AlgI_DltB"/>
    <property type="match status" value="1"/>
</dbReference>
<feature type="transmembrane region" description="Helical" evidence="12">
    <location>
        <begin position="366"/>
        <end position="387"/>
    </location>
</feature>
<dbReference type="GO" id="GO:0016746">
    <property type="term" value="F:acyltransferase activity"/>
    <property type="evidence" value="ECO:0007669"/>
    <property type="project" value="UniProtKB-KW"/>
</dbReference>
<comment type="similarity">
    <text evidence="3 11">Belongs to the membrane-bound acyltransferase family.</text>
</comment>
<dbReference type="InterPro" id="IPR051085">
    <property type="entry name" value="MB_O-acyltransferase"/>
</dbReference>
<dbReference type="PANTHER" id="PTHR13285">
    <property type="entry name" value="ACYLTRANSFERASE"/>
    <property type="match status" value="1"/>
</dbReference>
<accession>A0A380MUF2</accession>
<dbReference type="UniPathway" id="UPA00286"/>
<dbReference type="InterPro" id="IPR004299">
    <property type="entry name" value="MBOAT_fam"/>
</dbReference>
<dbReference type="GO" id="GO:0005886">
    <property type="term" value="C:plasma membrane"/>
    <property type="evidence" value="ECO:0007669"/>
    <property type="project" value="UniProtKB-SubCell"/>
</dbReference>
<evidence type="ECO:0000313" key="13">
    <source>
        <dbReference type="EMBL" id="SUO96215.1"/>
    </source>
</evidence>
<evidence type="ECO:0000313" key="14">
    <source>
        <dbReference type="Proteomes" id="UP000254575"/>
    </source>
</evidence>
<comment type="pathway">
    <text evidence="2 11">Glycan biosynthesis; alginate biosynthesis.</text>
</comment>
<feature type="transmembrane region" description="Helical" evidence="12">
    <location>
        <begin position="114"/>
        <end position="137"/>
    </location>
</feature>
<dbReference type="EMBL" id="UHIA01000004">
    <property type="protein sequence ID" value="SUO96215.1"/>
    <property type="molecule type" value="Genomic_DNA"/>
</dbReference>
<feature type="transmembrane region" description="Helical" evidence="12">
    <location>
        <begin position="334"/>
        <end position="354"/>
    </location>
</feature>
<dbReference type="Proteomes" id="UP000254575">
    <property type="component" value="Unassembled WGS sequence"/>
</dbReference>
<dbReference type="OrthoDB" id="139172at2"/>
<dbReference type="EC" id="2.3.1.-" evidence="11"/>
<evidence type="ECO:0000256" key="1">
    <source>
        <dbReference type="ARBA" id="ARBA00004651"/>
    </source>
</evidence>
<evidence type="ECO:0000256" key="6">
    <source>
        <dbReference type="ARBA" id="ARBA00022692"/>
    </source>
</evidence>
<evidence type="ECO:0000256" key="5">
    <source>
        <dbReference type="ARBA" id="ARBA00022679"/>
    </source>
</evidence>
<sequence>MPFLSIEFAVFFLLFFPLYWLFGASPRVQNWLLLLASMGWLYYLNPLFAAAVAGAGLLNVVVAQQIVHSIDARHAKTWLIIGISLAVLNLAVFKYYDFFRAQLPHDRQSAWPDLLLPLGISYYTFQSIAYLSALYRYKPVKLAWYELLLHLSFFATITSGPIFRAERMKTIDGEHEGAAAQIQNSNPRQIIRPALAITLILLGIIKKWCFAGTIGDGWVDPVFNNPLQYDTFTLLTAIYGYTAQLFFDFSGYTDLAIGLAMLLGFQLPPNFRMPLIAHNIRDFWNRWHISLSTWIRDYIYIPLGGNRKGFLRTQIHLLLAMLLSGIWHGHSWNFALWGLLHGLALVLLNCGDRLCGKRDALAAREWTRYIGIFFTLNFVCFTFVIFRAQDLSQAALIFQALIGNLQFSLPVFSTALLFAAMLAALIAYQEILRGINRFVRLLERLPVWLWALPISAVFFLIMIFAPSGIPGFIYANF</sequence>
<evidence type="ECO:0000256" key="2">
    <source>
        <dbReference type="ARBA" id="ARBA00005182"/>
    </source>
</evidence>
<dbReference type="InterPro" id="IPR024194">
    <property type="entry name" value="Ac/AlaTfrase_AlgI/DltB"/>
</dbReference>
<keyword evidence="8 12" id="KW-1133">Transmembrane helix</keyword>
<feature type="transmembrane region" description="Helical" evidence="12">
    <location>
        <begin position="449"/>
        <end position="475"/>
    </location>
</feature>
<keyword evidence="11" id="KW-0997">Cell inner membrane</keyword>
<dbReference type="PANTHER" id="PTHR13285:SF23">
    <property type="entry name" value="TEICHOIC ACID D-ALANYLTRANSFERASE"/>
    <property type="match status" value="1"/>
</dbReference>
<keyword evidence="10 11" id="KW-0012">Acyltransferase</keyword>
<feature type="transmembrane region" description="Helical" evidence="12">
    <location>
        <begin position="407"/>
        <end position="428"/>
    </location>
</feature>
<keyword evidence="4 11" id="KW-1003">Cell membrane</keyword>
<reference evidence="13 14" key="1">
    <citation type="submission" date="2018-06" db="EMBL/GenBank/DDBJ databases">
        <authorList>
            <consortium name="Pathogen Informatics"/>
            <person name="Doyle S."/>
        </authorList>
    </citation>
    <scope>NUCLEOTIDE SEQUENCE [LARGE SCALE GENOMIC DNA]</scope>
    <source>
        <strain evidence="13 14">NCTC10717</strain>
    </source>
</reference>
<keyword evidence="9 11" id="KW-0472">Membrane</keyword>
<evidence type="ECO:0000256" key="12">
    <source>
        <dbReference type="SAM" id="Phobius"/>
    </source>
</evidence>
<feature type="transmembrane region" description="Helical" evidence="12">
    <location>
        <begin position="6"/>
        <end position="24"/>
    </location>
</feature>
<organism evidence="13 14">
    <name type="scientific">Suttonella indologenes</name>
    <dbReference type="NCBI Taxonomy" id="13276"/>
    <lineage>
        <taxon>Bacteria</taxon>
        <taxon>Pseudomonadati</taxon>
        <taxon>Pseudomonadota</taxon>
        <taxon>Gammaproteobacteria</taxon>
        <taxon>Cardiobacteriales</taxon>
        <taxon>Cardiobacteriaceae</taxon>
        <taxon>Suttonella</taxon>
    </lineage>
</organism>
<feature type="transmembrane region" description="Helical" evidence="12">
    <location>
        <begin position="75"/>
        <end position="93"/>
    </location>
</feature>
<evidence type="ECO:0000256" key="3">
    <source>
        <dbReference type="ARBA" id="ARBA00010323"/>
    </source>
</evidence>
<comment type="subcellular location">
    <subcellularLocation>
        <location evidence="11">Cell inner membrane</location>
    </subcellularLocation>
    <subcellularLocation>
        <location evidence="1">Cell membrane</location>
        <topology evidence="1">Multi-pass membrane protein</topology>
    </subcellularLocation>
</comment>
<name>A0A380MUF2_9GAMM</name>
<dbReference type="PIRSF" id="PIRSF500217">
    <property type="entry name" value="AlgI"/>
    <property type="match status" value="1"/>
</dbReference>
<evidence type="ECO:0000256" key="11">
    <source>
        <dbReference type="PIRNR" id="PIRNR016636"/>
    </source>
</evidence>
<evidence type="ECO:0000256" key="10">
    <source>
        <dbReference type="ARBA" id="ARBA00023315"/>
    </source>
</evidence>
<keyword evidence="7 11" id="KW-0016">Alginate biosynthesis</keyword>
<protein>
    <recommendedName>
        <fullName evidence="11">Probable alginate O-acetylase</fullName>
        <ecNumber evidence="11">2.3.1.-</ecNumber>
    </recommendedName>
</protein>
<feature type="transmembrane region" description="Helical" evidence="12">
    <location>
        <begin position="238"/>
        <end position="265"/>
    </location>
</feature>
<dbReference type="InterPro" id="IPR028362">
    <property type="entry name" value="AlgI"/>
</dbReference>
<evidence type="ECO:0000256" key="7">
    <source>
        <dbReference type="ARBA" id="ARBA00022841"/>
    </source>
</evidence>
<dbReference type="AlphaFoldDB" id="A0A380MUF2"/>
<dbReference type="RefSeq" id="WP_115218172.1">
    <property type="nucleotide sequence ID" value="NZ_UHIA01000004.1"/>
</dbReference>
<feature type="transmembrane region" description="Helical" evidence="12">
    <location>
        <begin position="31"/>
        <end position="55"/>
    </location>
</feature>
<gene>
    <name evidence="13" type="primary">dltB_1</name>
    <name evidence="13" type="ORF">NCTC10717_00895</name>
</gene>